<name>A0AAV3X6H3_9CYAN</name>
<evidence type="ECO:0008006" key="3">
    <source>
        <dbReference type="Google" id="ProtNLM"/>
    </source>
</evidence>
<accession>A0AAV3X6H3</accession>
<protein>
    <recommendedName>
        <fullName evidence="3">Transposase</fullName>
    </recommendedName>
</protein>
<evidence type="ECO:0000313" key="1">
    <source>
        <dbReference type="EMBL" id="GET38477.1"/>
    </source>
</evidence>
<dbReference type="AlphaFoldDB" id="A0AAV3X6H3"/>
<evidence type="ECO:0000313" key="2">
    <source>
        <dbReference type="Proteomes" id="UP001050975"/>
    </source>
</evidence>
<organism evidence="1 2">
    <name type="scientific">Microseira wollei NIES-4236</name>
    <dbReference type="NCBI Taxonomy" id="2530354"/>
    <lineage>
        <taxon>Bacteria</taxon>
        <taxon>Bacillati</taxon>
        <taxon>Cyanobacteriota</taxon>
        <taxon>Cyanophyceae</taxon>
        <taxon>Oscillatoriophycideae</taxon>
        <taxon>Aerosakkonematales</taxon>
        <taxon>Aerosakkonemataceae</taxon>
        <taxon>Microseira</taxon>
    </lineage>
</organism>
<sequence>MINMKAVILAGRARGLIKLNMTLTNLAKKLAALAKKLAGFIRLNCRSLIRKIALEITNAT</sequence>
<reference evidence="1" key="1">
    <citation type="submission" date="2019-10" db="EMBL/GenBank/DDBJ databases">
        <title>Draft genome sequece of Microseira wollei NIES-4236.</title>
        <authorList>
            <person name="Yamaguchi H."/>
            <person name="Suzuki S."/>
            <person name="Kawachi M."/>
        </authorList>
    </citation>
    <scope>NUCLEOTIDE SEQUENCE</scope>
    <source>
        <strain evidence="1">NIES-4236</strain>
    </source>
</reference>
<comment type="caution">
    <text evidence="1">The sequence shown here is derived from an EMBL/GenBank/DDBJ whole genome shotgun (WGS) entry which is preliminary data.</text>
</comment>
<keyword evidence="2" id="KW-1185">Reference proteome</keyword>
<gene>
    <name evidence="1" type="ORF">MiSe_32350</name>
</gene>
<dbReference type="Proteomes" id="UP001050975">
    <property type="component" value="Unassembled WGS sequence"/>
</dbReference>
<dbReference type="EMBL" id="BLAY01000045">
    <property type="protein sequence ID" value="GET38477.1"/>
    <property type="molecule type" value="Genomic_DNA"/>
</dbReference>
<proteinExistence type="predicted"/>